<sequence length="140" mass="16240">MISQRKDLAEKIYQIGILQQNFVLEKLRAVQLNSLQAHSLNYISKHPATIQRDLARYLGKQQATVTNILKVLEGKGFIYREIPKANERQKNIYLTAEGEKMVLQVQAIFEDLGEQVDKAFSSEEKQQFQTFLKRVEEQLT</sequence>
<dbReference type="Pfam" id="PF01047">
    <property type="entry name" value="MarR"/>
    <property type="match status" value="1"/>
</dbReference>
<comment type="caution">
    <text evidence="5">The sequence shown here is derived from an EMBL/GenBank/DDBJ whole genome shotgun (WGS) entry which is preliminary data.</text>
</comment>
<dbReference type="RefSeq" id="WP_067626810.1">
    <property type="nucleotide sequence ID" value="NZ_BAAAXL010000009.1"/>
</dbReference>
<dbReference type="EMBL" id="JARQAI010000001">
    <property type="protein sequence ID" value="MDT2735537.1"/>
    <property type="molecule type" value="Genomic_DNA"/>
</dbReference>
<evidence type="ECO:0000313" key="6">
    <source>
        <dbReference type="EMBL" id="MDT2769441.1"/>
    </source>
</evidence>
<dbReference type="GO" id="GO:0003677">
    <property type="term" value="F:DNA binding"/>
    <property type="evidence" value="ECO:0007669"/>
    <property type="project" value="UniProtKB-KW"/>
</dbReference>
<evidence type="ECO:0000313" key="5">
    <source>
        <dbReference type="EMBL" id="MDT2735537.1"/>
    </source>
</evidence>
<evidence type="ECO:0000256" key="1">
    <source>
        <dbReference type="ARBA" id="ARBA00023015"/>
    </source>
</evidence>
<accession>A0AAE4HZQ9</accession>
<organism evidence="5 7">
    <name type="scientific">Enterococcus pseudoavium</name>
    <dbReference type="NCBI Taxonomy" id="44007"/>
    <lineage>
        <taxon>Bacteria</taxon>
        <taxon>Bacillati</taxon>
        <taxon>Bacillota</taxon>
        <taxon>Bacilli</taxon>
        <taxon>Lactobacillales</taxon>
        <taxon>Enterococcaceae</taxon>
        <taxon>Enterococcus</taxon>
    </lineage>
</organism>
<dbReference type="Gene3D" id="1.10.10.10">
    <property type="entry name" value="Winged helix-like DNA-binding domain superfamily/Winged helix DNA-binding domain"/>
    <property type="match status" value="1"/>
</dbReference>
<dbReference type="PANTHER" id="PTHR42756">
    <property type="entry name" value="TRANSCRIPTIONAL REGULATOR, MARR"/>
    <property type="match status" value="1"/>
</dbReference>
<dbReference type="Proteomes" id="UP001269061">
    <property type="component" value="Unassembled WGS sequence"/>
</dbReference>
<keyword evidence="1" id="KW-0805">Transcription regulation</keyword>
<dbReference type="Proteomes" id="UP001180842">
    <property type="component" value="Unassembled WGS sequence"/>
</dbReference>
<dbReference type="EMBL" id="JARQAZ010000001">
    <property type="protein sequence ID" value="MDT2769441.1"/>
    <property type="molecule type" value="Genomic_DNA"/>
</dbReference>
<evidence type="ECO:0000256" key="2">
    <source>
        <dbReference type="ARBA" id="ARBA00023125"/>
    </source>
</evidence>
<dbReference type="PRINTS" id="PR00598">
    <property type="entry name" value="HTHMARR"/>
</dbReference>
<evidence type="ECO:0000313" key="8">
    <source>
        <dbReference type="Proteomes" id="UP001269061"/>
    </source>
</evidence>
<dbReference type="InterPro" id="IPR036388">
    <property type="entry name" value="WH-like_DNA-bd_sf"/>
</dbReference>
<protein>
    <submittedName>
        <fullName evidence="5">MarR family transcriptional regulator</fullName>
    </submittedName>
</protein>
<keyword evidence="8" id="KW-1185">Reference proteome</keyword>
<keyword evidence="2" id="KW-0238">DNA-binding</keyword>
<evidence type="ECO:0000256" key="3">
    <source>
        <dbReference type="ARBA" id="ARBA00023163"/>
    </source>
</evidence>
<evidence type="ECO:0000313" key="7">
    <source>
        <dbReference type="Proteomes" id="UP001180842"/>
    </source>
</evidence>
<dbReference type="InterPro" id="IPR000835">
    <property type="entry name" value="HTH_MarR-typ"/>
</dbReference>
<dbReference type="PANTHER" id="PTHR42756:SF1">
    <property type="entry name" value="TRANSCRIPTIONAL REPRESSOR OF EMRAB OPERON"/>
    <property type="match status" value="1"/>
</dbReference>
<dbReference type="PROSITE" id="PS50995">
    <property type="entry name" value="HTH_MARR_2"/>
    <property type="match status" value="1"/>
</dbReference>
<name>A0AAE4HZQ9_9ENTE</name>
<reference evidence="5 8" key="1">
    <citation type="submission" date="2023-03" db="EMBL/GenBank/DDBJ databases">
        <authorList>
            <person name="Shen W."/>
            <person name="Cai J."/>
        </authorList>
    </citation>
    <scope>NUCLEOTIDE SEQUENCE</scope>
    <source>
        <strain evidence="5">P69-2</strain>
        <strain evidence="6 8">Y59</strain>
    </source>
</reference>
<dbReference type="InterPro" id="IPR036390">
    <property type="entry name" value="WH_DNA-bd_sf"/>
</dbReference>
<evidence type="ECO:0000259" key="4">
    <source>
        <dbReference type="PROSITE" id="PS50995"/>
    </source>
</evidence>
<keyword evidence="3" id="KW-0804">Transcription</keyword>
<dbReference type="SUPFAM" id="SSF46785">
    <property type="entry name" value="Winged helix' DNA-binding domain"/>
    <property type="match status" value="1"/>
</dbReference>
<dbReference type="SMART" id="SM00347">
    <property type="entry name" value="HTH_MARR"/>
    <property type="match status" value="1"/>
</dbReference>
<gene>
    <name evidence="5" type="ORF">P7H00_00130</name>
    <name evidence="6" type="ORF">P7H46_01160</name>
</gene>
<proteinExistence type="predicted"/>
<dbReference type="AlphaFoldDB" id="A0AAE4HZQ9"/>
<feature type="domain" description="HTH marR-type" evidence="4">
    <location>
        <begin position="1"/>
        <end position="137"/>
    </location>
</feature>
<dbReference type="GO" id="GO:0003700">
    <property type="term" value="F:DNA-binding transcription factor activity"/>
    <property type="evidence" value="ECO:0007669"/>
    <property type="project" value="InterPro"/>
</dbReference>